<keyword evidence="3" id="KW-0547">Nucleotide-binding</keyword>
<gene>
    <name evidence="3" type="ORF">LJ657_02545</name>
</gene>
<dbReference type="SUPFAM" id="SSF55874">
    <property type="entry name" value="ATPase domain of HSP90 chaperone/DNA topoisomerase II/histidine kinase"/>
    <property type="match status" value="1"/>
</dbReference>
<dbReference type="InterPro" id="IPR050267">
    <property type="entry name" value="Anti-sigma-factor_SerPK"/>
</dbReference>
<dbReference type="AlphaFoldDB" id="A0A9Q3Z4A6"/>
<dbReference type="Gene3D" id="3.30.565.10">
    <property type="entry name" value="Histidine kinase-like ATPase, C-terminal domain"/>
    <property type="match status" value="1"/>
</dbReference>
<reference evidence="3" key="1">
    <citation type="submission" date="2021-12" db="EMBL/GenBank/DDBJ databases">
        <authorList>
            <person name="Lee J.-H."/>
            <person name="Kim S.-B."/>
        </authorList>
    </citation>
    <scope>NUCLEOTIDE SEQUENCE</scope>
    <source>
        <strain evidence="3">NR30</strain>
    </source>
</reference>
<organism evidence="3 4">
    <name type="scientific">Streptomyces guryensis</name>
    <dbReference type="NCBI Taxonomy" id="2886947"/>
    <lineage>
        <taxon>Bacteria</taxon>
        <taxon>Bacillati</taxon>
        <taxon>Actinomycetota</taxon>
        <taxon>Actinomycetes</taxon>
        <taxon>Kitasatosporales</taxon>
        <taxon>Streptomycetaceae</taxon>
        <taxon>Streptomyces</taxon>
    </lineage>
</organism>
<dbReference type="PANTHER" id="PTHR35526">
    <property type="entry name" value="ANTI-SIGMA-F FACTOR RSBW-RELATED"/>
    <property type="match status" value="1"/>
</dbReference>
<accession>A0A9Q3Z4A6</accession>
<name>A0A9Q3Z4A6_9ACTN</name>
<dbReference type="EMBL" id="JAJSBI010000001">
    <property type="protein sequence ID" value="MCD9872564.1"/>
    <property type="molecule type" value="Genomic_DNA"/>
</dbReference>
<dbReference type="PANTHER" id="PTHR35526:SF3">
    <property type="entry name" value="ANTI-SIGMA-F FACTOR RSBW"/>
    <property type="match status" value="1"/>
</dbReference>
<comment type="caution">
    <text evidence="3">The sequence shown here is derived from an EMBL/GenBank/DDBJ whole genome shotgun (WGS) entry which is preliminary data.</text>
</comment>
<evidence type="ECO:0000313" key="3">
    <source>
        <dbReference type="EMBL" id="MCD9872564.1"/>
    </source>
</evidence>
<dbReference type="Pfam" id="PF13581">
    <property type="entry name" value="HATPase_c_2"/>
    <property type="match status" value="1"/>
</dbReference>
<sequence>MSIRTTLECWGLHEFVEDAVQVVSELVTNSVQHAAGQSADDPGCCRLTVQRPTHDVVAVIVSDSSPRRPVRCQPNAESENGRGMLLLDALAPGWRVIPTPSGGKAVHCELRAHS</sequence>
<dbReference type="GO" id="GO:0005524">
    <property type="term" value="F:ATP binding"/>
    <property type="evidence" value="ECO:0007669"/>
    <property type="project" value="UniProtKB-KW"/>
</dbReference>
<keyword evidence="1" id="KW-0418">Kinase</keyword>
<keyword evidence="4" id="KW-1185">Reference proteome</keyword>
<keyword evidence="3" id="KW-0067">ATP-binding</keyword>
<dbReference type="GO" id="GO:0004674">
    <property type="term" value="F:protein serine/threonine kinase activity"/>
    <property type="evidence" value="ECO:0007669"/>
    <property type="project" value="UniProtKB-KW"/>
</dbReference>
<evidence type="ECO:0000313" key="4">
    <source>
        <dbReference type="Proteomes" id="UP001108029"/>
    </source>
</evidence>
<feature type="domain" description="Histidine kinase/HSP90-like ATPase" evidence="2">
    <location>
        <begin position="7"/>
        <end position="91"/>
    </location>
</feature>
<dbReference type="InterPro" id="IPR036890">
    <property type="entry name" value="HATPase_C_sf"/>
</dbReference>
<proteinExistence type="predicted"/>
<protein>
    <submittedName>
        <fullName evidence="3">ATP-binding protein</fullName>
    </submittedName>
</protein>
<dbReference type="CDD" id="cd16936">
    <property type="entry name" value="HATPase_RsbW-like"/>
    <property type="match status" value="1"/>
</dbReference>
<keyword evidence="1" id="KW-0723">Serine/threonine-protein kinase</keyword>
<evidence type="ECO:0000256" key="1">
    <source>
        <dbReference type="ARBA" id="ARBA00022527"/>
    </source>
</evidence>
<keyword evidence="1" id="KW-0808">Transferase</keyword>
<dbReference type="Proteomes" id="UP001108029">
    <property type="component" value="Unassembled WGS sequence"/>
</dbReference>
<dbReference type="InterPro" id="IPR003594">
    <property type="entry name" value="HATPase_dom"/>
</dbReference>
<evidence type="ECO:0000259" key="2">
    <source>
        <dbReference type="Pfam" id="PF13581"/>
    </source>
</evidence>